<keyword evidence="2" id="KW-0604">Photosystem II</keyword>
<dbReference type="PANTHER" id="PTHR47199">
    <property type="entry name" value="PHOTOSYSTEM II STABILITY/ASSEMBLY FACTOR HCF136, CHLOROPLASTIC"/>
    <property type="match status" value="1"/>
</dbReference>
<keyword evidence="3" id="KW-1133">Transmembrane helix</keyword>
<sequence>MTRLSSLPVIKLFCSWRQARCLSGFPGTLLFVIAVLLSGGLPIDSQASDTVTKERYAVISSKATASLLLDITRLPDSKRLVVVGDRGHILFSDDDGRSWQQSRVPTIQMLTAVTFPSGGVGYAVGHDNLILKSEDAGENWQRVYRDIEMQAPLLDVWFRSEQQGLAVGAYGTILSTDDGGQTWTDIRDSINNEDEFHYNGIASDGLNNLYLAGEAGILYHSADAGKTWNTLTGPYEGSLFGVSASRDEVIIYGLRGNVFRSQDNGKSWLALASGTENSLFGSLLLDDGSSFLVGTSGTVLSGLTGRWQITHREDRMSLSALAEASDGAIVVVGQGGVKRINGKNQ</sequence>
<protein>
    <submittedName>
        <fullName evidence="5">YCF48-related protein</fullName>
    </submittedName>
</protein>
<dbReference type="InterPro" id="IPR028203">
    <property type="entry name" value="PSII_CF48-like_dom"/>
</dbReference>
<name>A0ABT3MVQ4_9GAMM</name>
<accession>A0ABT3MVQ4</accession>
<dbReference type="SUPFAM" id="SSF50939">
    <property type="entry name" value="Sialidases"/>
    <property type="match status" value="1"/>
</dbReference>
<dbReference type="CDD" id="cd15482">
    <property type="entry name" value="Sialidase_non-viral"/>
    <property type="match status" value="1"/>
</dbReference>
<dbReference type="RefSeq" id="WP_262568270.1">
    <property type="nucleotide sequence ID" value="NZ_JAPFCC010000001.1"/>
</dbReference>
<gene>
    <name evidence="5" type="ORF">NX722_12515</name>
</gene>
<dbReference type="Gene3D" id="2.130.10.10">
    <property type="entry name" value="YVTN repeat-like/Quinoprotein amine dehydrogenase"/>
    <property type="match status" value="1"/>
</dbReference>
<reference evidence="5 6" key="1">
    <citation type="submission" date="2022-10" db="EMBL/GenBank/DDBJ databases">
        <title>High-quality genome sequences of two octocoral-associated bacteria, Endozoicomonas euniceicola EF212 and Endozoicomonas gorgoniicola PS125.</title>
        <authorList>
            <person name="Chiou Y.-J."/>
            <person name="Chen Y.-H."/>
        </authorList>
    </citation>
    <scope>NUCLEOTIDE SEQUENCE [LARGE SCALE GENOMIC DNA]</scope>
    <source>
        <strain evidence="5 6">PS125</strain>
    </source>
</reference>
<evidence type="ECO:0000259" key="4">
    <source>
        <dbReference type="Pfam" id="PF14870"/>
    </source>
</evidence>
<feature type="domain" description="Photosynthesis system II assembly factor Ycf48/Hcf136-like" evidence="4">
    <location>
        <begin position="64"/>
        <end position="143"/>
    </location>
</feature>
<evidence type="ECO:0000256" key="1">
    <source>
        <dbReference type="ARBA" id="ARBA00022531"/>
    </source>
</evidence>
<dbReference type="PANTHER" id="PTHR47199:SF2">
    <property type="entry name" value="PHOTOSYSTEM II STABILITY_ASSEMBLY FACTOR HCF136, CHLOROPLASTIC"/>
    <property type="match status" value="1"/>
</dbReference>
<keyword evidence="6" id="KW-1185">Reference proteome</keyword>
<keyword evidence="3" id="KW-0812">Transmembrane</keyword>
<dbReference type="Proteomes" id="UP001209854">
    <property type="component" value="Unassembled WGS sequence"/>
</dbReference>
<comment type="caution">
    <text evidence="5">The sequence shown here is derived from an EMBL/GenBank/DDBJ whole genome shotgun (WGS) entry which is preliminary data.</text>
</comment>
<evidence type="ECO:0000256" key="3">
    <source>
        <dbReference type="SAM" id="Phobius"/>
    </source>
</evidence>
<keyword evidence="3" id="KW-0472">Membrane</keyword>
<feature type="transmembrane region" description="Helical" evidence="3">
    <location>
        <begin position="21"/>
        <end position="43"/>
    </location>
</feature>
<organism evidence="5 6">
    <name type="scientific">Endozoicomonas gorgoniicola</name>
    <dbReference type="NCBI Taxonomy" id="1234144"/>
    <lineage>
        <taxon>Bacteria</taxon>
        <taxon>Pseudomonadati</taxon>
        <taxon>Pseudomonadota</taxon>
        <taxon>Gammaproteobacteria</taxon>
        <taxon>Oceanospirillales</taxon>
        <taxon>Endozoicomonadaceae</taxon>
        <taxon>Endozoicomonas</taxon>
    </lineage>
</organism>
<dbReference type="InterPro" id="IPR015943">
    <property type="entry name" value="WD40/YVTN_repeat-like_dom_sf"/>
</dbReference>
<proteinExistence type="predicted"/>
<evidence type="ECO:0000313" key="6">
    <source>
        <dbReference type="Proteomes" id="UP001209854"/>
    </source>
</evidence>
<evidence type="ECO:0000256" key="2">
    <source>
        <dbReference type="ARBA" id="ARBA00023276"/>
    </source>
</evidence>
<dbReference type="InterPro" id="IPR036278">
    <property type="entry name" value="Sialidase_sf"/>
</dbReference>
<dbReference type="EMBL" id="JAPFCC010000001">
    <property type="protein sequence ID" value="MCW7553443.1"/>
    <property type="molecule type" value="Genomic_DNA"/>
</dbReference>
<keyword evidence="1" id="KW-0602">Photosynthesis</keyword>
<evidence type="ECO:0000313" key="5">
    <source>
        <dbReference type="EMBL" id="MCW7553443.1"/>
    </source>
</evidence>
<feature type="domain" description="Photosynthesis system II assembly factor Ycf48/Hcf136-like" evidence="4">
    <location>
        <begin position="146"/>
        <end position="340"/>
    </location>
</feature>
<dbReference type="Pfam" id="PF14870">
    <property type="entry name" value="PSII_BNR"/>
    <property type="match status" value="2"/>
</dbReference>